<feature type="transmembrane region" description="Helical" evidence="1">
    <location>
        <begin position="38"/>
        <end position="60"/>
    </location>
</feature>
<accession>A0AAQ3P2W1</accession>
<protein>
    <submittedName>
        <fullName evidence="2">Uncharacterized protein</fullName>
    </submittedName>
</protein>
<gene>
    <name evidence="2" type="ORF">V8G54_008288</name>
</gene>
<keyword evidence="1" id="KW-0812">Transmembrane</keyword>
<proteinExistence type="predicted"/>
<keyword evidence="1" id="KW-0472">Membrane</keyword>
<feature type="transmembrane region" description="Helical" evidence="1">
    <location>
        <begin position="80"/>
        <end position="102"/>
    </location>
</feature>
<keyword evidence="1" id="KW-1133">Transmembrane helix</keyword>
<evidence type="ECO:0000256" key="1">
    <source>
        <dbReference type="SAM" id="Phobius"/>
    </source>
</evidence>
<reference evidence="2 3" key="1">
    <citation type="journal article" date="2023" name="Life. Sci Alliance">
        <title>Evolutionary insights into 3D genome organization and epigenetic landscape of Vigna mungo.</title>
        <authorList>
            <person name="Junaid A."/>
            <person name="Singh B."/>
            <person name="Bhatia S."/>
        </authorList>
    </citation>
    <scope>NUCLEOTIDE SEQUENCE [LARGE SCALE GENOMIC DNA]</scope>
    <source>
        <strain evidence="2">Urdbean</strain>
    </source>
</reference>
<evidence type="ECO:0000313" key="2">
    <source>
        <dbReference type="EMBL" id="WVZ20966.1"/>
    </source>
</evidence>
<evidence type="ECO:0000313" key="3">
    <source>
        <dbReference type="Proteomes" id="UP001374535"/>
    </source>
</evidence>
<keyword evidence="3" id="KW-1185">Reference proteome</keyword>
<dbReference type="AlphaFoldDB" id="A0AAQ3P2W1"/>
<feature type="transmembrane region" description="Helical" evidence="1">
    <location>
        <begin position="7"/>
        <end position="26"/>
    </location>
</feature>
<dbReference type="EMBL" id="CP144699">
    <property type="protein sequence ID" value="WVZ20966.1"/>
    <property type="molecule type" value="Genomic_DNA"/>
</dbReference>
<name>A0AAQ3P2W1_VIGMU</name>
<dbReference type="Proteomes" id="UP001374535">
    <property type="component" value="Chromosome 2"/>
</dbReference>
<sequence length="105" mass="12469">MMQSIFYLFKLIIIIVGFCIERHQFLSLRSPKSPPSTMPFHILFYFLINFFWSIFTRCYLSRNSSQMLFKPIYTTTNNFLTVIAFNFLLSLVLSNTMFPAWVNIS</sequence>
<organism evidence="2 3">
    <name type="scientific">Vigna mungo</name>
    <name type="common">Black gram</name>
    <name type="synonym">Phaseolus mungo</name>
    <dbReference type="NCBI Taxonomy" id="3915"/>
    <lineage>
        <taxon>Eukaryota</taxon>
        <taxon>Viridiplantae</taxon>
        <taxon>Streptophyta</taxon>
        <taxon>Embryophyta</taxon>
        <taxon>Tracheophyta</taxon>
        <taxon>Spermatophyta</taxon>
        <taxon>Magnoliopsida</taxon>
        <taxon>eudicotyledons</taxon>
        <taxon>Gunneridae</taxon>
        <taxon>Pentapetalae</taxon>
        <taxon>rosids</taxon>
        <taxon>fabids</taxon>
        <taxon>Fabales</taxon>
        <taxon>Fabaceae</taxon>
        <taxon>Papilionoideae</taxon>
        <taxon>50 kb inversion clade</taxon>
        <taxon>NPAAA clade</taxon>
        <taxon>indigoferoid/millettioid clade</taxon>
        <taxon>Phaseoleae</taxon>
        <taxon>Vigna</taxon>
    </lineage>
</organism>